<dbReference type="PANTHER" id="PTHR12482">
    <property type="entry name" value="LIPASE ROG1-RELATED-RELATED"/>
    <property type="match status" value="1"/>
</dbReference>
<evidence type="ECO:0000313" key="3">
    <source>
        <dbReference type="EMBL" id="KAH0465415.1"/>
    </source>
</evidence>
<protein>
    <recommendedName>
        <fullName evidence="2">DUF676 domain-containing protein</fullName>
    </recommendedName>
</protein>
<name>A0AAV7HBA3_DENCH</name>
<comment type="caution">
    <text evidence="3">The sequence shown here is derived from an EMBL/GenBank/DDBJ whole genome shotgun (WGS) entry which is preliminary data.</text>
</comment>
<gene>
    <name evidence="3" type="ORF">IEQ34_005518</name>
</gene>
<organism evidence="3 4">
    <name type="scientific">Dendrobium chrysotoxum</name>
    <name type="common">Orchid</name>
    <dbReference type="NCBI Taxonomy" id="161865"/>
    <lineage>
        <taxon>Eukaryota</taxon>
        <taxon>Viridiplantae</taxon>
        <taxon>Streptophyta</taxon>
        <taxon>Embryophyta</taxon>
        <taxon>Tracheophyta</taxon>
        <taxon>Spermatophyta</taxon>
        <taxon>Magnoliopsida</taxon>
        <taxon>Liliopsida</taxon>
        <taxon>Asparagales</taxon>
        <taxon>Orchidaceae</taxon>
        <taxon>Epidendroideae</taxon>
        <taxon>Malaxideae</taxon>
        <taxon>Dendrobiinae</taxon>
        <taxon>Dendrobium</taxon>
    </lineage>
</organism>
<keyword evidence="4" id="KW-1185">Reference proteome</keyword>
<reference evidence="3 4" key="1">
    <citation type="journal article" date="2021" name="Hortic Res">
        <title>Chromosome-scale assembly of the Dendrobium chrysotoxum genome enhances the understanding of orchid evolution.</title>
        <authorList>
            <person name="Zhang Y."/>
            <person name="Zhang G.Q."/>
            <person name="Zhang D."/>
            <person name="Liu X.D."/>
            <person name="Xu X.Y."/>
            <person name="Sun W.H."/>
            <person name="Yu X."/>
            <person name="Zhu X."/>
            <person name="Wang Z.W."/>
            <person name="Zhao X."/>
            <person name="Zhong W.Y."/>
            <person name="Chen H."/>
            <person name="Yin W.L."/>
            <person name="Huang T."/>
            <person name="Niu S.C."/>
            <person name="Liu Z.J."/>
        </authorList>
    </citation>
    <scope>NUCLEOTIDE SEQUENCE [LARGE SCALE GENOMIC DNA]</scope>
    <source>
        <strain evidence="3">Lindl</strain>
    </source>
</reference>
<dbReference type="EMBL" id="JAGFBR010000006">
    <property type="protein sequence ID" value="KAH0465415.1"/>
    <property type="molecule type" value="Genomic_DNA"/>
</dbReference>
<dbReference type="Proteomes" id="UP000775213">
    <property type="component" value="Unassembled WGS sequence"/>
</dbReference>
<sequence length="291" mass="32924">MVVSQFMLMSGTETLGQDAFETSQLVKSISDGEELARSISETEEFASMPHEETARPSIPFDRMDLVTPSRTKSEGGDDSSTATSAIELPERLSQAQTKPCRGSENVPFLFGLTVVEKIASLIIHLIFRRTGRHLFLTDNDAQKPPLLQRMVEDCELQFMSALEAFERRVAYSNVGHDHIVGWRTSSIRRNSELPKWDKSVNEKYPHIVYEEYTKGSTAESCSHGTIEENNNDMLEEKLVVGLTRLSWERVDVSFHSSKQRFAAHSTIQVKDTFMHSEGADVIQHMIDHFLI</sequence>
<evidence type="ECO:0000256" key="1">
    <source>
        <dbReference type="SAM" id="MobiDB-lite"/>
    </source>
</evidence>
<dbReference type="AlphaFoldDB" id="A0AAV7HBA3"/>
<dbReference type="InterPro" id="IPR007751">
    <property type="entry name" value="DUF676_lipase-like"/>
</dbReference>
<proteinExistence type="predicted"/>
<feature type="region of interest" description="Disordered" evidence="1">
    <location>
        <begin position="45"/>
        <end position="99"/>
    </location>
</feature>
<dbReference type="PANTHER" id="PTHR12482:SF14">
    <property type="entry name" value="LIPASE YOR059C ISOFORM X1"/>
    <property type="match status" value="1"/>
</dbReference>
<evidence type="ECO:0000313" key="4">
    <source>
        <dbReference type="Proteomes" id="UP000775213"/>
    </source>
</evidence>
<accession>A0AAV7HBA3</accession>
<evidence type="ECO:0000259" key="2">
    <source>
        <dbReference type="Pfam" id="PF05057"/>
    </source>
</evidence>
<dbReference type="InterPro" id="IPR044294">
    <property type="entry name" value="Lipase-like"/>
</dbReference>
<dbReference type="Pfam" id="PF05057">
    <property type="entry name" value="DUF676"/>
    <property type="match status" value="1"/>
</dbReference>
<feature type="domain" description="DUF676" evidence="2">
    <location>
        <begin position="101"/>
        <end position="184"/>
    </location>
</feature>